<name>A0ACC1DBV0_9NEOP</name>
<accession>A0ACC1DBV0</accession>
<evidence type="ECO:0000313" key="1">
    <source>
        <dbReference type="EMBL" id="KAJ0181376.1"/>
    </source>
</evidence>
<dbReference type="Proteomes" id="UP000824533">
    <property type="component" value="Linkage Group LG05"/>
</dbReference>
<dbReference type="EMBL" id="CM034391">
    <property type="protein sequence ID" value="KAJ0181376.1"/>
    <property type="molecule type" value="Genomic_DNA"/>
</dbReference>
<gene>
    <name evidence="1" type="ORF">K1T71_003461</name>
</gene>
<reference evidence="1 2" key="1">
    <citation type="journal article" date="2021" name="Front. Genet.">
        <title>Chromosome-Level Genome Assembly Reveals Significant Gene Expansion in the Toll and IMD Signaling Pathways of Dendrolimus kikuchii.</title>
        <authorList>
            <person name="Zhou J."/>
            <person name="Wu P."/>
            <person name="Xiong Z."/>
            <person name="Liu N."/>
            <person name="Zhao N."/>
            <person name="Ji M."/>
            <person name="Qiu Y."/>
            <person name="Yang B."/>
        </authorList>
    </citation>
    <scope>NUCLEOTIDE SEQUENCE [LARGE SCALE GENOMIC DNA]</scope>
    <source>
        <strain evidence="1">Ann1</strain>
    </source>
</reference>
<comment type="caution">
    <text evidence="1">The sequence shown here is derived from an EMBL/GenBank/DDBJ whole genome shotgun (WGS) entry which is preliminary data.</text>
</comment>
<organism evidence="1 2">
    <name type="scientific">Dendrolimus kikuchii</name>
    <dbReference type="NCBI Taxonomy" id="765133"/>
    <lineage>
        <taxon>Eukaryota</taxon>
        <taxon>Metazoa</taxon>
        <taxon>Ecdysozoa</taxon>
        <taxon>Arthropoda</taxon>
        <taxon>Hexapoda</taxon>
        <taxon>Insecta</taxon>
        <taxon>Pterygota</taxon>
        <taxon>Neoptera</taxon>
        <taxon>Endopterygota</taxon>
        <taxon>Lepidoptera</taxon>
        <taxon>Glossata</taxon>
        <taxon>Ditrysia</taxon>
        <taxon>Bombycoidea</taxon>
        <taxon>Lasiocampidae</taxon>
        <taxon>Dendrolimus</taxon>
    </lineage>
</organism>
<protein>
    <submittedName>
        <fullName evidence="1">Uncharacterized protein</fullName>
    </submittedName>
</protein>
<keyword evidence="2" id="KW-1185">Reference proteome</keyword>
<proteinExistence type="predicted"/>
<sequence>MYPRIGYSLIVLFSVITCGSLKEIPDYIKICKWNPATIDACVKDSIESLRPHLNKGIQELEVPGIEPFYISELVAINNNSSPLHAVGKDIKVTGAGNFIIENLSIDLDNFVSSFRVKFEKLFFKGKYKVDIQLLLPLKGEGTMTAESKGVVAEFVLRSQPVHKDGKEYIKFTSLDTNIDMKDYKVKLEGLFNGDKVLGDAANEAINQNKADFLKATKPSLEATISKLLLESANKIVYGLTFDQLIPKP</sequence>
<evidence type="ECO:0000313" key="2">
    <source>
        <dbReference type="Proteomes" id="UP000824533"/>
    </source>
</evidence>